<comment type="caution">
    <text evidence="1">The sequence shown here is derived from an EMBL/GenBank/DDBJ whole genome shotgun (WGS) entry which is preliminary data.</text>
</comment>
<organism evidence="1">
    <name type="scientific">marine sediment metagenome</name>
    <dbReference type="NCBI Taxonomy" id="412755"/>
    <lineage>
        <taxon>unclassified sequences</taxon>
        <taxon>metagenomes</taxon>
        <taxon>ecological metagenomes</taxon>
    </lineage>
</organism>
<reference evidence="1" key="1">
    <citation type="journal article" date="2014" name="Front. Microbiol.">
        <title>High frequency of phylogenetically diverse reductive dehalogenase-homologous genes in deep subseafloor sedimentary metagenomes.</title>
        <authorList>
            <person name="Kawai M."/>
            <person name="Futagami T."/>
            <person name="Toyoda A."/>
            <person name="Takaki Y."/>
            <person name="Nishi S."/>
            <person name="Hori S."/>
            <person name="Arai W."/>
            <person name="Tsubouchi T."/>
            <person name="Morono Y."/>
            <person name="Uchiyama I."/>
            <person name="Ito T."/>
            <person name="Fujiyama A."/>
            <person name="Inagaki F."/>
            <person name="Takami H."/>
        </authorList>
    </citation>
    <scope>NUCLEOTIDE SEQUENCE</scope>
    <source>
        <strain evidence="1">Expedition CK06-06</strain>
    </source>
</reference>
<protein>
    <submittedName>
        <fullName evidence="1">Uncharacterized protein</fullName>
    </submittedName>
</protein>
<evidence type="ECO:0000313" key="1">
    <source>
        <dbReference type="EMBL" id="GAH67466.1"/>
    </source>
</evidence>
<name>X1HBC8_9ZZZZ</name>
<accession>X1HBC8</accession>
<dbReference type="AlphaFoldDB" id="X1HBC8"/>
<feature type="non-terminal residue" evidence="1">
    <location>
        <position position="1"/>
    </location>
</feature>
<gene>
    <name evidence="1" type="ORF">S03H2_43074</name>
</gene>
<sequence>TDEDYCYGCQEFVCSKCDEREMELEFGPHSIEEHKEKGK</sequence>
<proteinExistence type="predicted"/>
<dbReference type="EMBL" id="BARU01026842">
    <property type="protein sequence ID" value="GAH67466.1"/>
    <property type="molecule type" value="Genomic_DNA"/>
</dbReference>